<proteinExistence type="predicted"/>
<evidence type="ECO:0000313" key="4">
    <source>
        <dbReference type="Proteomes" id="UP001500713"/>
    </source>
</evidence>
<reference evidence="3 4" key="1">
    <citation type="journal article" date="2019" name="Int. J. Syst. Evol. Microbiol.">
        <title>The Global Catalogue of Microorganisms (GCM) 10K type strain sequencing project: providing services to taxonomists for standard genome sequencing and annotation.</title>
        <authorList>
            <consortium name="The Broad Institute Genomics Platform"/>
            <consortium name="The Broad Institute Genome Sequencing Center for Infectious Disease"/>
            <person name="Wu L."/>
            <person name="Ma J."/>
        </authorList>
    </citation>
    <scope>NUCLEOTIDE SEQUENCE [LARGE SCALE GENOMIC DNA]</scope>
    <source>
        <strain evidence="3 4">JCM 14162</strain>
    </source>
</reference>
<organism evidence="3 4">
    <name type="scientific">Parasphingorhabdus litoris</name>
    <dbReference type="NCBI Taxonomy" id="394733"/>
    <lineage>
        <taxon>Bacteria</taxon>
        <taxon>Pseudomonadati</taxon>
        <taxon>Pseudomonadota</taxon>
        <taxon>Alphaproteobacteria</taxon>
        <taxon>Sphingomonadales</taxon>
        <taxon>Sphingomonadaceae</taxon>
        <taxon>Parasphingorhabdus</taxon>
    </lineage>
</organism>
<feature type="compositionally biased region" description="Pro residues" evidence="1">
    <location>
        <begin position="502"/>
        <end position="513"/>
    </location>
</feature>
<sequence length="886" mass="91722">MNKKIGIATASLIALSAMTIGGAIPAVAQSSPAADQDDKKDKQDRASNAHHGKKHGHSSAHGINSLGSTLGSTKKESSSAKFGAAHPPIKLEKLKQSLAVRGTHKIGLVPSATGPVTPGINFALIGRDAPNGQSPYFSTKADRFITNSVVAQLYRAGLILPDGSVAKGAESIITVGRPSATPQVPRYSRPPTQQNNFTPPTPILGTPAPIDFAGLAAANPTGVSSFYSVQGSRYLSNKDALQLHQAGLISANGTFAPSIAGDLENRGPNYFQAPTPPNLGIAQTPPTPNVSAPVPPQLTNNETPPLPVVQAPTPPELGIAQTPPTPNINAPVPPQLTNNQTPPFPNITAPVPPNLGGNQIPTATKFRHPPTAQNNFTPLTPILGTPAPIDFAGLAAANPTGASIFYSVQGSKYLSNKGALQLHEVGLISTNGTLAPSLAGELENHGPNYFQAPTPPALGNAQTPQSPNVSAPVPPQLASNQTPPVPMVQAPTPPNFGISQTPPTPDITAPVPPNLGGNQTPTATKFSRPPSAQNIFVPPTPILGTPAPIDFAGLATTNPTGSSIFYSTLGSKYIDNQTALAMHKAGLISTNGIFAPAIAGNFENRGPNYVQAPTPPTLGNAQTPQSPNVTAPVPPGLDIANLTTNPGGRSTYYSLFTGQFLTNVDVLKLYETGLILANGSLTPNVAGRIEYRGPNYVQAPTPPTLGNAQTPQSPNVTAPVPPQLANNQTPPMRGNNAPEPANLGNNQIPIAPVIGTPPGLDIANLTANPGGRSTYYSLPTGQFLTNVEVLKLYETGLILANGSLTPNVAGRIEYRGPNYVQAPTPPALGNNQTPLIQTTHNSLEHGNLLGETEAAIDANQILAQRQVLGHVVVVGIKLPEFEALDE</sequence>
<feature type="region of interest" description="Disordered" evidence="1">
    <location>
        <begin position="29"/>
        <end position="84"/>
    </location>
</feature>
<comment type="caution">
    <text evidence="3">The sequence shown here is derived from an EMBL/GenBank/DDBJ whole genome shotgun (WGS) entry which is preliminary data.</text>
</comment>
<feature type="compositionally biased region" description="Basic residues" evidence="1">
    <location>
        <begin position="48"/>
        <end position="58"/>
    </location>
</feature>
<feature type="compositionally biased region" description="Basic and acidic residues" evidence="1">
    <location>
        <begin position="36"/>
        <end position="47"/>
    </location>
</feature>
<feature type="chain" id="PRO_5045350699" evidence="2">
    <location>
        <begin position="29"/>
        <end position="886"/>
    </location>
</feature>
<keyword evidence="4" id="KW-1185">Reference proteome</keyword>
<accession>A0ABN1AKW0</accession>
<protein>
    <submittedName>
        <fullName evidence="3">Uncharacterized protein</fullName>
    </submittedName>
</protein>
<evidence type="ECO:0000256" key="2">
    <source>
        <dbReference type="SAM" id="SignalP"/>
    </source>
</evidence>
<dbReference type="RefSeq" id="WP_343759267.1">
    <property type="nucleotide sequence ID" value="NZ_BAAAEM010000002.1"/>
</dbReference>
<name>A0ABN1AKW0_9SPHN</name>
<gene>
    <name evidence="3" type="ORF">GCM10009096_21350</name>
</gene>
<feature type="compositionally biased region" description="Polar residues" evidence="1">
    <location>
        <begin position="516"/>
        <end position="529"/>
    </location>
</feature>
<feature type="compositionally biased region" description="Pro residues" evidence="1">
    <location>
        <begin position="483"/>
        <end position="494"/>
    </location>
</feature>
<evidence type="ECO:0000256" key="1">
    <source>
        <dbReference type="SAM" id="MobiDB-lite"/>
    </source>
</evidence>
<dbReference type="EMBL" id="BAAAEM010000002">
    <property type="protein sequence ID" value="GAA0479075.1"/>
    <property type="molecule type" value="Genomic_DNA"/>
</dbReference>
<feature type="signal peptide" evidence="2">
    <location>
        <begin position="1"/>
        <end position="28"/>
    </location>
</feature>
<dbReference type="Proteomes" id="UP001500713">
    <property type="component" value="Unassembled WGS sequence"/>
</dbReference>
<evidence type="ECO:0000313" key="3">
    <source>
        <dbReference type="EMBL" id="GAA0479075.1"/>
    </source>
</evidence>
<feature type="region of interest" description="Disordered" evidence="1">
    <location>
        <begin position="445"/>
        <end position="529"/>
    </location>
</feature>
<feature type="compositionally biased region" description="Polar residues" evidence="1">
    <location>
        <begin position="460"/>
        <end position="469"/>
    </location>
</feature>
<keyword evidence="2" id="KW-0732">Signal</keyword>